<evidence type="ECO:0000313" key="1">
    <source>
        <dbReference type="EMBL" id="SZD74361.1"/>
    </source>
</evidence>
<proteinExistence type="predicted"/>
<organism evidence="1 2">
    <name type="scientific">Candidatus Ornithobacterium hominis</name>
    <dbReference type="NCBI Taxonomy" id="2497989"/>
    <lineage>
        <taxon>Bacteria</taxon>
        <taxon>Pseudomonadati</taxon>
        <taxon>Bacteroidota</taxon>
        <taxon>Flavobacteriia</taxon>
        <taxon>Flavobacteriales</taxon>
        <taxon>Weeksellaceae</taxon>
        <taxon>Ornithobacterium</taxon>
    </lineage>
</organism>
<name>A0A383U5G2_9FLAO</name>
<reference evidence="1 2" key="1">
    <citation type="submission" date="2018-09" db="EMBL/GenBank/DDBJ databases">
        <authorList>
            <consortium name="Pathogen Informatics"/>
        </authorList>
    </citation>
    <scope>NUCLEOTIDE SEQUENCE [LARGE SCALE GENOMIC DNA]</scope>
    <source>
        <strain evidence="1 2">OH-22767</strain>
    </source>
</reference>
<accession>A0A383U5G2</accession>
<dbReference type="Proteomes" id="UP000262142">
    <property type="component" value="Unassembled WGS sequence"/>
</dbReference>
<gene>
    <name evidence="1" type="ORF">SAMEA104719789_01787</name>
</gene>
<evidence type="ECO:0000313" key="2">
    <source>
        <dbReference type="Proteomes" id="UP000262142"/>
    </source>
</evidence>
<sequence length="148" mass="17594">MKNIKILILLLLIFSCNSQENNRRHKEDTILKIEYNFYPSSGGDPIYRVSYFNEEVIVENLEYSYIYKGKIAKDKIEEIENIISKLKPNNDIEPDIILDSWRIELIINDITYYNKTEVTKETLPKDIKYLLYILIKNSNVDIDLYNFS</sequence>
<dbReference type="EMBL" id="UNSC01000013">
    <property type="protein sequence ID" value="SZD74361.1"/>
    <property type="molecule type" value="Genomic_DNA"/>
</dbReference>
<dbReference type="RefSeq" id="WP_119059914.1">
    <property type="nucleotide sequence ID" value="NZ_UNSC01000013.1"/>
</dbReference>
<dbReference type="AlphaFoldDB" id="A0A383U5G2"/>
<keyword evidence="2" id="KW-1185">Reference proteome</keyword>
<dbReference type="OrthoDB" id="9869689at2"/>
<evidence type="ECO:0008006" key="3">
    <source>
        <dbReference type="Google" id="ProtNLM"/>
    </source>
</evidence>
<protein>
    <recommendedName>
        <fullName evidence="3">Lipoprotein</fullName>
    </recommendedName>
</protein>
<dbReference type="PROSITE" id="PS51257">
    <property type="entry name" value="PROKAR_LIPOPROTEIN"/>
    <property type="match status" value="1"/>
</dbReference>